<feature type="compositionally biased region" description="Polar residues" evidence="2">
    <location>
        <begin position="856"/>
        <end position="875"/>
    </location>
</feature>
<dbReference type="InterPro" id="IPR003100">
    <property type="entry name" value="PAZ_dom"/>
</dbReference>
<dbReference type="InterPro" id="IPR003165">
    <property type="entry name" value="Piwi"/>
</dbReference>
<name>A0A9P1MSB2_9PELO</name>
<feature type="region of interest" description="Disordered" evidence="2">
    <location>
        <begin position="856"/>
        <end position="880"/>
    </location>
</feature>
<keyword evidence="6" id="KW-1185">Reference proteome</keyword>
<dbReference type="PANTHER" id="PTHR22891">
    <property type="entry name" value="EUKARYOTIC TRANSLATION INITIATION FACTOR 2C"/>
    <property type="match status" value="1"/>
</dbReference>
<organism evidence="5 6">
    <name type="scientific">Caenorhabditis angaria</name>
    <dbReference type="NCBI Taxonomy" id="860376"/>
    <lineage>
        <taxon>Eukaryota</taxon>
        <taxon>Metazoa</taxon>
        <taxon>Ecdysozoa</taxon>
        <taxon>Nematoda</taxon>
        <taxon>Chromadorea</taxon>
        <taxon>Rhabditida</taxon>
        <taxon>Rhabditina</taxon>
        <taxon>Rhabditomorpha</taxon>
        <taxon>Rhabditoidea</taxon>
        <taxon>Rhabditidae</taxon>
        <taxon>Peloderinae</taxon>
        <taxon>Caenorhabditis</taxon>
    </lineage>
</organism>
<dbReference type="OrthoDB" id="5868801at2759"/>
<sequence length="1011" mass="112357">MPPMPPGPMPPVAIPPVAIPPITIPPVTIPPVSIPPVLAPPAPPVVVPPVSVPPAPVPTPGLFDATQRAAVDACQKRLKVLGLPPGPKKMVKKETPSSLGCPTKIQTNVFGLQLLKDTIIHSYLVYITVDLSPTKTAEFTKKGKEDFIVLDRHEKCVSIFYSAVANNPEFFKLNGGNTIVYDGQSLLFTTVDLFPGIKDRKQKRIVFEVNGANIDNQDLHRLESIKVEIYVGDRHRINFSTEYLLTRTADSNLENIDRSLFQFMELIFNQTCIRDSKRFACFEHGKVYILNPRENGFSPNDTKEVGDGKYLLPGLKKSIHFVEGPFGTGHNNPALVVDSMKAAFHIHQTVAEKIACIMNPADRLDRNRQSQPHRPPPAYNDLVRSPEKVTAIIKGLDVYSNYTGKIQHLRIEGIHCDNAERTKFDLGDGGTTTVAKYYADKYGIHLKLSRLNLLICKQRGNNNFFPMELMHVSPNQRVTIPQLTAQQSALTTRECAVVPFDRQRLVMGGMTAIGLITREGTRNELLHDIGIKIFTDPLLINAKLLPNQSVVYGAKAPATIDHGHWRSTGHYQRVAQTPKVWAIYIINGAMGNGFNDAEALNFGQRFAAEAGRKGIRFGAPAECLVILKDEAEGRIRYAAEHSCEYILMVTDSSITDMHSMFKLMERELGVVIQDLTHRLANMFVQGKKASMENVINKLNVKLGGTNYHVQENSISDDQLILGVSSPVATSLISHMRDGKGLLNPMCIGYSSNVYNPQEFIGDFTLTDAAGDALVSMEEIVENVLNVWTEKRKEPLRRLIIYRAASSEGAYGSILAYEVPLIRNAMKAKGFEETKLIYIMVNKDHNFRLFKSLDGSNSNGNGKSEAMSRTTSTSSPWKDDPNIPPGVLVDAEIIHPSFKQFFLNSHRTLQGSAKTPLYTVLVDEFYAGMSKLESMTYALCYHHQIVSLVTSLPSPLYVANEYAKRGRALWIQKTGGIGPVRTDHDSDNARVKEATKELSYRETKFVDRRVNA</sequence>
<dbReference type="AlphaFoldDB" id="A0A9P1MSB2"/>
<reference evidence="5" key="1">
    <citation type="submission" date="2022-11" db="EMBL/GenBank/DDBJ databases">
        <authorList>
            <person name="Kikuchi T."/>
        </authorList>
    </citation>
    <scope>NUCLEOTIDE SEQUENCE</scope>
    <source>
        <strain evidence="5">PS1010</strain>
    </source>
</reference>
<dbReference type="SUPFAM" id="SSF101690">
    <property type="entry name" value="PAZ domain"/>
    <property type="match status" value="1"/>
</dbReference>
<dbReference type="Gene3D" id="3.30.420.10">
    <property type="entry name" value="Ribonuclease H-like superfamily/Ribonuclease H"/>
    <property type="match status" value="1"/>
</dbReference>
<dbReference type="EMBL" id="CANHGI010000001">
    <property type="protein sequence ID" value="CAI5437976.1"/>
    <property type="molecule type" value="Genomic_DNA"/>
</dbReference>
<evidence type="ECO:0000256" key="1">
    <source>
        <dbReference type="RuleBase" id="RU361178"/>
    </source>
</evidence>
<dbReference type="InterPro" id="IPR036397">
    <property type="entry name" value="RNaseH_sf"/>
</dbReference>
<evidence type="ECO:0000313" key="5">
    <source>
        <dbReference type="EMBL" id="CAI5437976.1"/>
    </source>
</evidence>
<comment type="caution">
    <text evidence="5">The sequence shown here is derived from an EMBL/GenBank/DDBJ whole genome shotgun (WGS) entry which is preliminary data.</text>
</comment>
<gene>
    <name evidence="5" type="ORF">CAMP_LOCUS613</name>
</gene>
<dbReference type="GO" id="GO:0003723">
    <property type="term" value="F:RNA binding"/>
    <property type="evidence" value="ECO:0007669"/>
    <property type="project" value="InterPro"/>
</dbReference>
<dbReference type="Gene3D" id="3.40.50.2300">
    <property type="match status" value="1"/>
</dbReference>
<proteinExistence type="inferred from homology"/>
<dbReference type="Gene3D" id="2.170.260.10">
    <property type="entry name" value="paz domain"/>
    <property type="match status" value="1"/>
</dbReference>
<dbReference type="InterPro" id="IPR012337">
    <property type="entry name" value="RNaseH-like_sf"/>
</dbReference>
<feature type="domain" description="Piwi" evidence="4">
    <location>
        <begin position="766"/>
        <end position="963"/>
    </location>
</feature>
<dbReference type="SMART" id="SM00950">
    <property type="entry name" value="Piwi"/>
    <property type="match status" value="1"/>
</dbReference>
<evidence type="ECO:0008006" key="7">
    <source>
        <dbReference type="Google" id="ProtNLM"/>
    </source>
</evidence>
<dbReference type="Pfam" id="PF02170">
    <property type="entry name" value="PAZ"/>
    <property type="match status" value="1"/>
</dbReference>
<dbReference type="CDD" id="cd02846">
    <property type="entry name" value="PAZ_argonaute_like"/>
    <property type="match status" value="1"/>
</dbReference>
<accession>A0A9P1MSB2</accession>
<dbReference type="Pfam" id="PF02171">
    <property type="entry name" value="Piwi"/>
    <property type="match status" value="1"/>
</dbReference>
<dbReference type="SUPFAM" id="SSF53098">
    <property type="entry name" value="Ribonuclease H-like"/>
    <property type="match status" value="1"/>
</dbReference>
<dbReference type="PROSITE" id="PS50821">
    <property type="entry name" value="PAZ"/>
    <property type="match status" value="1"/>
</dbReference>
<evidence type="ECO:0000259" key="4">
    <source>
        <dbReference type="PROSITE" id="PS50822"/>
    </source>
</evidence>
<feature type="domain" description="PAZ" evidence="3">
    <location>
        <begin position="377"/>
        <end position="474"/>
    </location>
</feature>
<comment type="similarity">
    <text evidence="1">Belongs to the argonaute family.</text>
</comment>
<dbReference type="PROSITE" id="PS50822">
    <property type="entry name" value="PIWI"/>
    <property type="match status" value="1"/>
</dbReference>
<evidence type="ECO:0000313" key="6">
    <source>
        <dbReference type="Proteomes" id="UP001152747"/>
    </source>
</evidence>
<dbReference type="Proteomes" id="UP001152747">
    <property type="component" value="Unassembled WGS sequence"/>
</dbReference>
<dbReference type="InterPro" id="IPR036085">
    <property type="entry name" value="PAZ_dom_sf"/>
</dbReference>
<evidence type="ECO:0000259" key="3">
    <source>
        <dbReference type="PROSITE" id="PS50821"/>
    </source>
</evidence>
<dbReference type="SMART" id="SM00949">
    <property type="entry name" value="PAZ"/>
    <property type="match status" value="1"/>
</dbReference>
<protein>
    <recommendedName>
        <fullName evidence="7">Piwi domain-containing protein</fullName>
    </recommendedName>
</protein>
<evidence type="ECO:0000256" key="2">
    <source>
        <dbReference type="SAM" id="MobiDB-lite"/>
    </source>
</evidence>